<evidence type="ECO:0000313" key="12">
    <source>
        <dbReference type="EMBL" id="GBG63473.1"/>
    </source>
</evidence>
<dbReference type="GO" id="GO:0009414">
    <property type="term" value="P:response to water deprivation"/>
    <property type="evidence" value="ECO:0007669"/>
    <property type="project" value="EnsemblPlants"/>
</dbReference>
<dbReference type="HAMAP" id="MF_00692">
    <property type="entry name" value="SelO"/>
    <property type="match status" value="1"/>
</dbReference>
<gene>
    <name evidence="12" type="ORF">CBR_g38091</name>
</gene>
<evidence type="ECO:0000259" key="11">
    <source>
        <dbReference type="PROSITE" id="PS50878"/>
    </source>
</evidence>
<evidence type="ECO:0000256" key="10">
    <source>
        <dbReference type="SAM" id="MobiDB-lite"/>
    </source>
</evidence>
<sequence>MTRGVINLLYKKGDRDEMRNWRPISLLNFSYKLLAKSLANRLTPYLPALVGLDQGAFVRGRSIFEKLATAIEAMKVIEEQNLDVVMLMLDLEKAYDRVNWSLVLTTLRAMHFGDRFCSMVKALYFGATAVVQVNGHHLEEMTLTRSLRQGCPLAPLLFVLQMEMLLSDIRRHPLLKGLRLRSGKECRVKTLADDLLAFSVNNKISLEALKKCLARYAELSEAAVNWNKSIFFLSSSYTLKVEYGMRRIPAEEAERYLGVQLALGNCSASQSGILQEKVTERIRKWGKAKHLSLVGRVLAVTVSAFSILWYVARLRKLEKAGQIHHANVSMQFGQVRGACYSRVVPSMIVSDPHVIYFSPQAADLIDLDLAEFERPEFALLFSGAAQLPGSSPYAQCYGGHQFGVWAGQLGDGRAITLGEVVNSAGERWELQLKGAGKTPYSRFADGMAVLRSSIREFVCSEAMFHLGVPTTRALSLVATGEGVFRDMFYDGNVRREPGAVVCRMAPSFVRFGTFQIHAARGGEDNILVQRIADYVIKYHFPQLEKKGASTASSSSSSCKEGAENGASAEIHDASSSDESGKTYNKYAALLVEVAERTAKMVAKWQAVGFTHGVLNTDNMSILGLTIDYGPFGFLEAFDPKYTPNTTDLPGRRYCFQNQPDICLWNIVQFVNALLSAELLTTKEAEEGVARYAETFLQDYGLIMAQKLGIKQYDKQMVSDLLALMAADKVDFTNFFRALGKVKVSAEPGESGDGTDILSPLEPVLGKELNEERQGKWKEWMHRYRSQLIEDGIPDEERRAMMNAVNPCYIPRNYLLQVAIEDAEKGEYDELNQLMDVLRQPYEEQQGREKYAEPAPAWANKRGVCMLSCSS</sequence>
<name>A0A388K0J0_CHABU</name>
<organism evidence="12 13">
    <name type="scientific">Chara braunii</name>
    <name type="common">Braun's stonewort</name>
    <dbReference type="NCBI Taxonomy" id="69332"/>
    <lineage>
        <taxon>Eukaryota</taxon>
        <taxon>Viridiplantae</taxon>
        <taxon>Streptophyta</taxon>
        <taxon>Charophyceae</taxon>
        <taxon>Charales</taxon>
        <taxon>Characeae</taxon>
        <taxon>Chara</taxon>
    </lineage>
</organism>
<protein>
    <recommendedName>
        <fullName evidence="9">Selenoprotein O</fullName>
    </recommendedName>
</protein>
<evidence type="ECO:0000256" key="8">
    <source>
        <dbReference type="ARBA" id="ARBA00022842"/>
    </source>
</evidence>
<comment type="caution">
    <text evidence="12">The sequence shown here is derived from an EMBL/GenBank/DDBJ whole genome shotgun (WGS) entry which is preliminary data.</text>
</comment>
<dbReference type="STRING" id="69332.A0A388K0J0"/>
<dbReference type="Pfam" id="PF02696">
    <property type="entry name" value="SelO"/>
    <property type="match status" value="1"/>
</dbReference>
<dbReference type="PANTHER" id="PTHR32057">
    <property type="entry name" value="PROTEIN ADENYLYLTRANSFERASE SELO, MITOCHONDRIAL"/>
    <property type="match status" value="1"/>
</dbReference>
<dbReference type="InterPro" id="IPR000477">
    <property type="entry name" value="RT_dom"/>
</dbReference>
<dbReference type="OrthoDB" id="10254721at2759"/>
<dbReference type="Pfam" id="PF00078">
    <property type="entry name" value="RVT_1"/>
    <property type="match status" value="1"/>
</dbReference>
<dbReference type="GO" id="GO:0005524">
    <property type="term" value="F:ATP binding"/>
    <property type="evidence" value="ECO:0007669"/>
    <property type="project" value="UniProtKB-KW"/>
</dbReference>
<keyword evidence="8" id="KW-0460">Magnesium</keyword>
<accession>A0A388K0J0</accession>
<comment type="cofactor">
    <cofactor evidence="1">
        <name>Mg(2+)</name>
        <dbReference type="ChEBI" id="CHEBI:18420"/>
    </cofactor>
</comment>
<dbReference type="AlphaFoldDB" id="A0A388K0J0"/>
<dbReference type="SUPFAM" id="SSF56672">
    <property type="entry name" value="DNA/RNA polymerases"/>
    <property type="match status" value="1"/>
</dbReference>
<evidence type="ECO:0000256" key="6">
    <source>
        <dbReference type="ARBA" id="ARBA00022741"/>
    </source>
</evidence>
<proteinExistence type="inferred from homology"/>
<dbReference type="Gramene" id="GBG63473">
    <property type="protein sequence ID" value="GBG63473"/>
    <property type="gene ID" value="CBR_g38091"/>
</dbReference>
<dbReference type="GO" id="GO:0070733">
    <property type="term" value="F:AMPylase activity"/>
    <property type="evidence" value="ECO:0007669"/>
    <property type="project" value="TreeGrafter"/>
</dbReference>
<dbReference type="InterPro" id="IPR003846">
    <property type="entry name" value="SelO"/>
</dbReference>
<keyword evidence="5" id="KW-0479">Metal-binding</keyword>
<evidence type="ECO:0000256" key="3">
    <source>
        <dbReference type="ARBA" id="ARBA00022679"/>
    </source>
</evidence>
<keyword evidence="6" id="KW-0547">Nucleotide-binding</keyword>
<evidence type="ECO:0000256" key="2">
    <source>
        <dbReference type="ARBA" id="ARBA00009747"/>
    </source>
</evidence>
<evidence type="ECO:0000256" key="9">
    <source>
        <dbReference type="ARBA" id="ARBA00031547"/>
    </source>
</evidence>
<dbReference type="Proteomes" id="UP000265515">
    <property type="component" value="Unassembled WGS sequence"/>
</dbReference>
<dbReference type="CDD" id="cd01650">
    <property type="entry name" value="RT_nLTR_like"/>
    <property type="match status" value="1"/>
</dbReference>
<dbReference type="PANTHER" id="PTHR32057:SF14">
    <property type="entry name" value="PROTEIN ADENYLYLTRANSFERASE SELO, MITOCHONDRIAL"/>
    <property type="match status" value="1"/>
</dbReference>
<dbReference type="PROSITE" id="PS50878">
    <property type="entry name" value="RT_POL"/>
    <property type="match status" value="1"/>
</dbReference>
<keyword evidence="7" id="KW-0067">ATP-binding</keyword>
<dbReference type="GO" id="GO:0009534">
    <property type="term" value="C:chloroplast thylakoid"/>
    <property type="evidence" value="ECO:0007669"/>
    <property type="project" value="EnsemblPlants"/>
</dbReference>
<evidence type="ECO:0000256" key="5">
    <source>
        <dbReference type="ARBA" id="ARBA00022723"/>
    </source>
</evidence>
<feature type="region of interest" description="Disordered" evidence="10">
    <location>
        <begin position="548"/>
        <end position="580"/>
    </location>
</feature>
<evidence type="ECO:0000313" key="13">
    <source>
        <dbReference type="Proteomes" id="UP000265515"/>
    </source>
</evidence>
<dbReference type="InterPro" id="IPR043502">
    <property type="entry name" value="DNA/RNA_pol_sf"/>
</dbReference>
<reference evidence="12 13" key="1">
    <citation type="journal article" date="2018" name="Cell">
        <title>The Chara Genome: Secondary Complexity and Implications for Plant Terrestrialization.</title>
        <authorList>
            <person name="Nishiyama T."/>
            <person name="Sakayama H."/>
            <person name="Vries J.D."/>
            <person name="Buschmann H."/>
            <person name="Saint-Marcoux D."/>
            <person name="Ullrich K.K."/>
            <person name="Haas F.B."/>
            <person name="Vanderstraeten L."/>
            <person name="Becker D."/>
            <person name="Lang D."/>
            <person name="Vosolsobe S."/>
            <person name="Rombauts S."/>
            <person name="Wilhelmsson P.K.I."/>
            <person name="Janitza P."/>
            <person name="Kern R."/>
            <person name="Heyl A."/>
            <person name="Rumpler F."/>
            <person name="Villalobos L.I.A.C."/>
            <person name="Clay J.M."/>
            <person name="Skokan R."/>
            <person name="Toyoda A."/>
            <person name="Suzuki Y."/>
            <person name="Kagoshima H."/>
            <person name="Schijlen E."/>
            <person name="Tajeshwar N."/>
            <person name="Catarino B."/>
            <person name="Hetherington A.J."/>
            <person name="Saltykova A."/>
            <person name="Bonnot C."/>
            <person name="Breuninger H."/>
            <person name="Symeonidi A."/>
            <person name="Radhakrishnan G.V."/>
            <person name="Van Nieuwerburgh F."/>
            <person name="Deforce D."/>
            <person name="Chang C."/>
            <person name="Karol K.G."/>
            <person name="Hedrich R."/>
            <person name="Ulvskov P."/>
            <person name="Glockner G."/>
            <person name="Delwiche C.F."/>
            <person name="Petrasek J."/>
            <person name="Van de Peer Y."/>
            <person name="Friml J."/>
            <person name="Beilby M."/>
            <person name="Dolan L."/>
            <person name="Kohara Y."/>
            <person name="Sugano S."/>
            <person name="Fujiyama A."/>
            <person name="Delaux P.-M."/>
            <person name="Quint M."/>
            <person name="TheiBen G."/>
            <person name="Hagemann M."/>
            <person name="Harholt J."/>
            <person name="Dunand C."/>
            <person name="Zachgo S."/>
            <person name="Langdale J."/>
            <person name="Maumus F."/>
            <person name="Straeten D.V.D."/>
            <person name="Gould S.B."/>
            <person name="Rensing S.A."/>
        </authorList>
    </citation>
    <scope>NUCLEOTIDE SEQUENCE [LARGE SCALE GENOMIC DNA]</scope>
    <source>
        <strain evidence="12 13">S276</strain>
    </source>
</reference>
<comment type="similarity">
    <text evidence="2">Belongs to the SELO family.</text>
</comment>
<evidence type="ECO:0000256" key="4">
    <source>
        <dbReference type="ARBA" id="ARBA00022695"/>
    </source>
</evidence>
<keyword evidence="4" id="KW-0548">Nucleotidyltransferase</keyword>
<dbReference type="GO" id="GO:0046872">
    <property type="term" value="F:metal ion binding"/>
    <property type="evidence" value="ECO:0007669"/>
    <property type="project" value="UniProtKB-KW"/>
</dbReference>
<keyword evidence="13" id="KW-1185">Reference proteome</keyword>
<dbReference type="EMBL" id="BFEA01000039">
    <property type="protein sequence ID" value="GBG63473.1"/>
    <property type="molecule type" value="Genomic_DNA"/>
</dbReference>
<feature type="compositionally biased region" description="Low complexity" evidence="10">
    <location>
        <begin position="548"/>
        <end position="557"/>
    </location>
</feature>
<evidence type="ECO:0000256" key="7">
    <source>
        <dbReference type="ARBA" id="ARBA00022840"/>
    </source>
</evidence>
<feature type="domain" description="Reverse transcriptase" evidence="11">
    <location>
        <begin position="1"/>
        <end position="261"/>
    </location>
</feature>
<keyword evidence="3" id="KW-0808">Transferase</keyword>
<evidence type="ECO:0000256" key="1">
    <source>
        <dbReference type="ARBA" id="ARBA00001946"/>
    </source>
</evidence>
<feature type="compositionally biased region" description="Basic and acidic residues" evidence="10">
    <location>
        <begin position="569"/>
        <end position="580"/>
    </location>
</feature>